<evidence type="ECO:0000256" key="12">
    <source>
        <dbReference type="SAM" id="Phobius"/>
    </source>
</evidence>
<evidence type="ECO:0000313" key="13">
    <source>
        <dbReference type="EMBL" id="PDH34179.1"/>
    </source>
</evidence>
<comment type="caution">
    <text evidence="13">The sequence shown here is derived from an EMBL/GenBank/DDBJ whole genome shotgun (WGS) entry which is preliminary data.</text>
</comment>
<reference evidence="13 14" key="1">
    <citation type="submission" date="2017-08" db="EMBL/GenBank/DDBJ databases">
        <title>Fine stratification of microbial communities through a metagenomic profile of the photic zone.</title>
        <authorList>
            <person name="Haro-Moreno J.M."/>
            <person name="Lopez-Perez M."/>
            <person name="De La Torre J."/>
            <person name="Picazo A."/>
            <person name="Camacho A."/>
            <person name="Rodriguez-Valera F."/>
        </authorList>
    </citation>
    <scope>NUCLEOTIDE SEQUENCE [LARGE SCALE GENOMIC DNA]</scope>
    <source>
        <strain evidence="13">MED-G28</strain>
    </source>
</reference>
<keyword evidence="5 12" id="KW-1133">Transmembrane helix</keyword>
<feature type="transmembrane region" description="Helical" evidence="12">
    <location>
        <begin position="97"/>
        <end position="116"/>
    </location>
</feature>
<dbReference type="Proteomes" id="UP000219329">
    <property type="component" value="Unassembled WGS sequence"/>
</dbReference>
<feature type="transmembrane region" description="Helical" evidence="12">
    <location>
        <begin position="304"/>
        <end position="323"/>
    </location>
</feature>
<feature type="transmembrane region" description="Helical" evidence="12">
    <location>
        <begin position="152"/>
        <end position="173"/>
    </location>
</feature>
<dbReference type="PANTHER" id="PTHR35457:SF1">
    <property type="entry name" value="HEME A SYNTHASE"/>
    <property type="match status" value="1"/>
</dbReference>
<protein>
    <submittedName>
        <fullName evidence="13">Heme A synthase</fullName>
    </submittedName>
</protein>
<keyword evidence="8" id="KW-0350">Heme biosynthesis</keyword>
<dbReference type="GO" id="GO:0006784">
    <property type="term" value="P:heme A biosynthetic process"/>
    <property type="evidence" value="ECO:0007669"/>
    <property type="project" value="InterPro"/>
</dbReference>
<feature type="transmembrane region" description="Helical" evidence="12">
    <location>
        <begin position="194"/>
        <end position="213"/>
    </location>
</feature>
<keyword evidence="7" id="KW-0408">Iron</keyword>
<evidence type="ECO:0000256" key="10">
    <source>
        <dbReference type="ARBA" id="ARBA00023157"/>
    </source>
</evidence>
<accession>A0A2A5WCF9</accession>
<feature type="transmembrane region" description="Helical" evidence="12">
    <location>
        <begin position="123"/>
        <end position="140"/>
    </location>
</feature>
<dbReference type="GO" id="GO:0046872">
    <property type="term" value="F:metal ion binding"/>
    <property type="evidence" value="ECO:0007669"/>
    <property type="project" value="UniProtKB-KW"/>
</dbReference>
<keyword evidence="10" id="KW-1015">Disulfide bond</keyword>
<dbReference type="GO" id="GO:0016020">
    <property type="term" value="C:membrane"/>
    <property type="evidence" value="ECO:0007669"/>
    <property type="project" value="UniProtKB-SubCell"/>
</dbReference>
<organism evidence="13 14">
    <name type="scientific">OM182 bacterium MED-G28</name>
    <dbReference type="NCBI Taxonomy" id="1986256"/>
    <lineage>
        <taxon>Bacteria</taxon>
        <taxon>Pseudomonadati</taxon>
        <taxon>Pseudomonadota</taxon>
        <taxon>Gammaproteobacteria</taxon>
        <taxon>OMG group</taxon>
        <taxon>OM182 clade</taxon>
    </lineage>
</organism>
<gene>
    <name evidence="13" type="ORF">CNF02_05125</name>
</gene>
<evidence type="ECO:0000256" key="9">
    <source>
        <dbReference type="ARBA" id="ARBA00023136"/>
    </source>
</evidence>
<dbReference type="InterPro" id="IPR050450">
    <property type="entry name" value="COX15/CtaA_HemeA_synthase"/>
</dbReference>
<dbReference type="Pfam" id="PF02628">
    <property type="entry name" value="COX15-CtaA"/>
    <property type="match status" value="1"/>
</dbReference>
<evidence type="ECO:0000256" key="8">
    <source>
        <dbReference type="ARBA" id="ARBA00023133"/>
    </source>
</evidence>
<keyword evidence="6" id="KW-0560">Oxidoreductase</keyword>
<dbReference type="GO" id="GO:0016491">
    <property type="term" value="F:oxidoreductase activity"/>
    <property type="evidence" value="ECO:0007669"/>
    <property type="project" value="UniProtKB-KW"/>
</dbReference>
<dbReference type="EMBL" id="NTJZ01000004">
    <property type="protein sequence ID" value="PDH34179.1"/>
    <property type="molecule type" value="Genomic_DNA"/>
</dbReference>
<evidence type="ECO:0000256" key="5">
    <source>
        <dbReference type="ARBA" id="ARBA00022989"/>
    </source>
</evidence>
<evidence type="ECO:0000256" key="6">
    <source>
        <dbReference type="ARBA" id="ARBA00023002"/>
    </source>
</evidence>
<feature type="transmembrane region" description="Helical" evidence="12">
    <location>
        <begin position="238"/>
        <end position="258"/>
    </location>
</feature>
<keyword evidence="9 12" id="KW-0472">Membrane</keyword>
<evidence type="ECO:0000256" key="4">
    <source>
        <dbReference type="ARBA" id="ARBA00022723"/>
    </source>
</evidence>
<evidence type="ECO:0000256" key="11">
    <source>
        <dbReference type="ARBA" id="ARBA00023444"/>
    </source>
</evidence>
<proteinExistence type="predicted"/>
<evidence type="ECO:0000256" key="3">
    <source>
        <dbReference type="ARBA" id="ARBA00022692"/>
    </source>
</evidence>
<dbReference type="PANTHER" id="PTHR35457">
    <property type="entry name" value="HEME A SYNTHASE"/>
    <property type="match status" value="1"/>
</dbReference>
<dbReference type="InterPro" id="IPR003780">
    <property type="entry name" value="COX15/CtaA_fam"/>
</dbReference>
<evidence type="ECO:0000256" key="2">
    <source>
        <dbReference type="ARBA" id="ARBA00022475"/>
    </source>
</evidence>
<feature type="transmembrane region" description="Helical" evidence="12">
    <location>
        <begin position="270"/>
        <end position="292"/>
    </location>
</feature>
<evidence type="ECO:0000313" key="14">
    <source>
        <dbReference type="Proteomes" id="UP000219329"/>
    </source>
</evidence>
<evidence type="ECO:0000256" key="1">
    <source>
        <dbReference type="ARBA" id="ARBA00004141"/>
    </source>
</evidence>
<evidence type="ECO:0000256" key="7">
    <source>
        <dbReference type="ARBA" id="ARBA00023004"/>
    </source>
</evidence>
<keyword evidence="3 12" id="KW-0812">Transmembrane</keyword>
<feature type="transmembrane region" description="Helical" evidence="12">
    <location>
        <begin position="20"/>
        <end position="40"/>
    </location>
</feature>
<comment type="subcellular location">
    <subcellularLocation>
        <location evidence="1">Membrane</location>
        <topology evidence="1">Multi-pass membrane protein</topology>
    </subcellularLocation>
</comment>
<dbReference type="AlphaFoldDB" id="A0A2A5WCF9"/>
<comment type="pathway">
    <text evidence="11">Porphyrin-containing compound metabolism.</text>
</comment>
<sequence length="344" mass="38475">MPFLDLLPQTDQSLLRYRRIALITLASVYFLILVGASVRASGAGMGCPDWPTCFGQWIPPTNEAQLPGNYQEIYAELGYRDTQFNVVKTWTEYANRLIGVTIGFLIFLTAIFSWPLRRFNNSIFVASVAAFLMVGFQGWLGSKVVSSNLQPGMITIHMLMALAIVGTLLFALAQARKSDMAKQPIIGIDSRFELFLYLVLGMTILQVAMGTQVREMTDFIREAQGEELRSSWVEAMPWFFFVHRSFSAVVLVANLWLARLLVNSLGWQHILTRLTFAMIVVIGFSVLSGATLGHLGMPALAQPAHLLGAALLFGLQFMIWMSYRHSRDSSPVDRIRSLKNQVSL</sequence>
<keyword evidence="2" id="KW-1003">Cell membrane</keyword>
<keyword evidence="4" id="KW-0479">Metal-binding</keyword>
<name>A0A2A5WCF9_9GAMM</name>